<dbReference type="PANTHER" id="PTHR34975:SF2">
    <property type="entry name" value="SPORE GERMINATION PROTEIN A2"/>
    <property type="match status" value="1"/>
</dbReference>
<evidence type="ECO:0000256" key="8">
    <source>
        <dbReference type="SAM" id="Phobius"/>
    </source>
</evidence>
<feature type="transmembrane region" description="Helical" evidence="8">
    <location>
        <begin position="224"/>
        <end position="244"/>
    </location>
</feature>
<keyword evidence="7 8" id="KW-0472">Membrane</keyword>
<feature type="transmembrane region" description="Helical" evidence="8">
    <location>
        <begin position="123"/>
        <end position="141"/>
    </location>
</feature>
<dbReference type="Gene3D" id="1.20.1740.10">
    <property type="entry name" value="Amino acid/polyamine transporter I"/>
    <property type="match status" value="1"/>
</dbReference>
<evidence type="ECO:0000256" key="1">
    <source>
        <dbReference type="ARBA" id="ARBA00004141"/>
    </source>
</evidence>
<keyword evidence="3" id="KW-0813">Transport</keyword>
<dbReference type="InterPro" id="IPR004761">
    <property type="entry name" value="Spore_GerAB"/>
</dbReference>
<feature type="transmembrane region" description="Helical" evidence="8">
    <location>
        <begin position="336"/>
        <end position="358"/>
    </location>
</feature>
<dbReference type="EMBL" id="WOCA01000007">
    <property type="protein sequence ID" value="MUK88793.1"/>
    <property type="molecule type" value="Genomic_DNA"/>
</dbReference>
<feature type="transmembrane region" description="Helical" evidence="8">
    <location>
        <begin position="87"/>
        <end position="111"/>
    </location>
</feature>
<keyword evidence="10" id="KW-1185">Reference proteome</keyword>
<comment type="caution">
    <text evidence="9">The sequence shown here is derived from an EMBL/GenBank/DDBJ whole genome shotgun (WGS) entry which is preliminary data.</text>
</comment>
<dbReference type="NCBIfam" id="TIGR00912">
    <property type="entry name" value="2A0309"/>
    <property type="match status" value="1"/>
</dbReference>
<comment type="subcellular location">
    <subcellularLocation>
        <location evidence="1">Membrane</location>
        <topology evidence="1">Multi-pass membrane protein</topology>
    </subcellularLocation>
</comment>
<evidence type="ECO:0000256" key="3">
    <source>
        <dbReference type="ARBA" id="ARBA00022448"/>
    </source>
</evidence>
<evidence type="ECO:0000256" key="6">
    <source>
        <dbReference type="ARBA" id="ARBA00022989"/>
    </source>
</evidence>
<evidence type="ECO:0000313" key="9">
    <source>
        <dbReference type="EMBL" id="MUK88793.1"/>
    </source>
</evidence>
<proteinExistence type="inferred from homology"/>
<accession>A0A6N8FH84</accession>
<dbReference type="GO" id="GO:0009847">
    <property type="term" value="P:spore germination"/>
    <property type="evidence" value="ECO:0007669"/>
    <property type="project" value="InterPro"/>
</dbReference>
<evidence type="ECO:0000256" key="2">
    <source>
        <dbReference type="ARBA" id="ARBA00007998"/>
    </source>
</evidence>
<keyword evidence="4" id="KW-0309">Germination</keyword>
<feature type="transmembrane region" description="Helical" evidence="8">
    <location>
        <begin position="46"/>
        <end position="67"/>
    </location>
</feature>
<organism evidence="9 10">
    <name type="scientific">Ornithinibacillus caprae</name>
    <dbReference type="NCBI Taxonomy" id="2678566"/>
    <lineage>
        <taxon>Bacteria</taxon>
        <taxon>Bacillati</taxon>
        <taxon>Bacillota</taxon>
        <taxon>Bacilli</taxon>
        <taxon>Bacillales</taxon>
        <taxon>Bacillaceae</taxon>
        <taxon>Ornithinibacillus</taxon>
    </lineage>
</organism>
<keyword evidence="5 8" id="KW-0812">Transmembrane</keyword>
<comment type="similarity">
    <text evidence="2">Belongs to the amino acid-polyamine-organocation (APC) superfamily. Spore germination protein (SGP) (TC 2.A.3.9) family.</text>
</comment>
<keyword evidence="6 8" id="KW-1133">Transmembrane helix</keyword>
<dbReference type="GO" id="GO:0016020">
    <property type="term" value="C:membrane"/>
    <property type="evidence" value="ECO:0007669"/>
    <property type="project" value="UniProtKB-SubCell"/>
</dbReference>
<evidence type="ECO:0000313" key="10">
    <source>
        <dbReference type="Proteomes" id="UP000469125"/>
    </source>
</evidence>
<evidence type="ECO:0000256" key="7">
    <source>
        <dbReference type="ARBA" id="ARBA00023136"/>
    </source>
</evidence>
<protein>
    <submittedName>
        <fullName evidence="9">GerAB/ArcD/ProY family transporter</fullName>
    </submittedName>
</protein>
<name>A0A6N8FH84_9BACI</name>
<feature type="transmembrane region" description="Helical" evidence="8">
    <location>
        <begin position="274"/>
        <end position="296"/>
    </location>
</feature>
<gene>
    <name evidence="9" type="ORF">GMD78_10350</name>
</gene>
<reference evidence="9 10" key="1">
    <citation type="submission" date="2019-11" db="EMBL/GenBank/DDBJ databases">
        <authorList>
            <person name="Li X."/>
        </authorList>
    </citation>
    <scope>NUCLEOTIDE SEQUENCE [LARGE SCALE GENOMIC DNA]</scope>
    <source>
        <strain evidence="9 10">L9</strain>
    </source>
</reference>
<dbReference type="Proteomes" id="UP000469125">
    <property type="component" value="Unassembled WGS sequence"/>
</dbReference>
<feature type="transmembrane region" description="Helical" evidence="8">
    <location>
        <begin position="308"/>
        <end position="324"/>
    </location>
</feature>
<feature type="transmembrane region" description="Helical" evidence="8">
    <location>
        <begin position="15"/>
        <end position="34"/>
    </location>
</feature>
<dbReference type="AlphaFoldDB" id="A0A6N8FH84"/>
<feature type="transmembrane region" description="Helical" evidence="8">
    <location>
        <begin position="147"/>
        <end position="166"/>
    </location>
</feature>
<dbReference type="PANTHER" id="PTHR34975">
    <property type="entry name" value="SPORE GERMINATION PROTEIN A2"/>
    <property type="match status" value="1"/>
</dbReference>
<evidence type="ECO:0000256" key="5">
    <source>
        <dbReference type="ARBA" id="ARBA00022692"/>
    </source>
</evidence>
<evidence type="ECO:0000256" key="4">
    <source>
        <dbReference type="ARBA" id="ARBA00022544"/>
    </source>
</evidence>
<dbReference type="Pfam" id="PF03845">
    <property type="entry name" value="Spore_permease"/>
    <property type="match status" value="1"/>
</dbReference>
<dbReference type="RefSeq" id="WP_155668777.1">
    <property type="nucleotide sequence ID" value="NZ_WOCA01000007.1"/>
</dbReference>
<sequence>MDINVNVKSNVQIKAFYLFYVIVGTQIGVGIMGAPRFIFTEARQDSWVSILIAFVFMSIVVLVMITILKQYENADIFGIQTDVFGKWIGTILGTLYVLYLASSLLSILLTYSQVVKIFLYHTFPNFTLGAMLLFLTIYAVFGGIRVVVGVTFIFFFLTFWLILLFYDPITRMEWTNLLPMFQATVPELLKGARATTYTLAGFEILFLIYPFIQNKEKIKLPALLGLAFTTFILMVTTVISIGYFSHKGLEHVDWSVLILFKSVSLTFFERLDYIVIVEWVMVILPNIVVLMWAITYGVKRLYKVPQRISVYVFSVIFLVIVSFMEYEHHISIITDYVSQVSFWIIFVYPLILFPLVIIKKKWRKNKGSAAK</sequence>